<comment type="caution">
    <text evidence="1">The sequence shown here is derived from an EMBL/GenBank/DDBJ whole genome shotgun (WGS) entry which is preliminary data.</text>
</comment>
<name>A0A0G1EMJ5_9BACT</name>
<protein>
    <recommendedName>
        <fullName evidence="3">Mannose-6-phosphate isomerase</fullName>
    </recommendedName>
</protein>
<dbReference type="InterPro" id="IPR014710">
    <property type="entry name" value="RmlC-like_jellyroll"/>
</dbReference>
<dbReference type="Gene3D" id="2.60.120.10">
    <property type="entry name" value="Jelly Rolls"/>
    <property type="match status" value="2"/>
</dbReference>
<reference evidence="1 2" key="1">
    <citation type="journal article" date="2015" name="Nature">
        <title>rRNA introns, odd ribosomes, and small enigmatic genomes across a large radiation of phyla.</title>
        <authorList>
            <person name="Brown C.T."/>
            <person name="Hug L.A."/>
            <person name="Thomas B.C."/>
            <person name="Sharon I."/>
            <person name="Castelle C.J."/>
            <person name="Singh A."/>
            <person name="Wilkins M.J."/>
            <person name="Williams K.H."/>
            <person name="Banfield J.F."/>
        </authorList>
    </citation>
    <scope>NUCLEOTIDE SEQUENCE [LARGE SCALE GENOMIC DNA]</scope>
</reference>
<dbReference type="EMBL" id="LCFB01000023">
    <property type="protein sequence ID" value="KKS84256.1"/>
    <property type="molecule type" value="Genomic_DNA"/>
</dbReference>
<sequence>MDTRRAYLVIPKLIEQPTWGGSYIVTHKGWQQKPELNHKKIGQSYELFSASNLSLVTSSIADNFSAEITDTKHVYEPTTPTNSISLKKLIAEAPAEVLGMETVKKFGSTMQLLIKFTQALGNSFQLHIKTGTQNDTWKPKPESWYYFEPGLATLGVKPDIDWQKYEQSMTQLQADIVALGQKVQAGTLTFTQAQTQVKQLVTKTNPWQFVNLVELPKDAIVDLSPCGIHHSWEEDTVKFPLGNVLYELQVDVSDTACTIRNFDKGKLLPDGTTRQLHIPDYFKFIDRSPNTNNPETHLKKPRLISETAVYRVEELFRTHYYSLDIITFKSSGTYSEKITTFRHVFVKTGSCKLTAGTASLEITTGHSVFIPASVKKYSISTSINTVVLLSY</sequence>
<evidence type="ECO:0000313" key="2">
    <source>
        <dbReference type="Proteomes" id="UP000034543"/>
    </source>
</evidence>
<dbReference type="Proteomes" id="UP000034543">
    <property type="component" value="Unassembled WGS sequence"/>
</dbReference>
<organism evidence="1 2">
    <name type="scientific">Candidatus Gottesmanbacteria bacterium GW2011_GWA1_43_11</name>
    <dbReference type="NCBI Taxonomy" id="1618436"/>
    <lineage>
        <taxon>Bacteria</taxon>
        <taxon>Candidatus Gottesmaniibacteriota</taxon>
    </lineage>
</organism>
<dbReference type="AlphaFoldDB" id="A0A0G1EMJ5"/>
<gene>
    <name evidence="1" type="ORF">UV59_C0023G0010</name>
</gene>
<evidence type="ECO:0008006" key="3">
    <source>
        <dbReference type="Google" id="ProtNLM"/>
    </source>
</evidence>
<evidence type="ECO:0000313" key="1">
    <source>
        <dbReference type="EMBL" id="KKS84256.1"/>
    </source>
</evidence>
<proteinExistence type="predicted"/>
<dbReference type="SUPFAM" id="SSF51182">
    <property type="entry name" value="RmlC-like cupins"/>
    <property type="match status" value="1"/>
</dbReference>
<dbReference type="STRING" id="1618436.UV59_C0023G0010"/>
<dbReference type="InterPro" id="IPR011051">
    <property type="entry name" value="RmlC_Cupin_sf"/>
</dbReference>
<accession>A0A0G1EMJ5</accession>